<dbReference type="EMBL" id="CAXIEN010000382">
    <property type="protein sequence ID" value="CAL1295884.1"/>
    <property type="molecule type" value="Genomic_DNA"/>
</dbReference>
<feature type="non-terminal residue" evidence="1">
    <location>
        <position position="46"/>
    </location>
</feature>
<reference evidence="1 2" key="1">
    <citation type="submission" date="2024-04" db="EMBL/GenBank/DDBJ databases">
        <authorList>
            <person name="Rising A."/>
            <person name="Reimegard J."/>
            <person name="Sonavane S."/>
            <person name="Akerstrom W."/>
            <person name="Nylinder S."/>
            <person name="Hedman E."/>
            <person name="Kallberg Y."/>
        </authorList>
    </citation>
    <scope>NUCLEOTIDE SEQUENCE [LARGE SCALE GENOMIC DNA]</scope>
</reference>
<proteinExistence type="predicted"/>
<evidence type="ECO:0000313" key="1">
    <source>
        <dbReference type="EMBL" id="CAL1295884.1"/>
    </source>
</evidence>
<evidence type="ECO:0000313" key="2">
    <source>
        <dbReference type="Proteomes" id="UP001497382"/>
    </source>
</evidence>
<name>A0AAV2BIZ5_9ARAC</name>
<keyword evidence="2" id="KW-1185">Reference proteome</keyword>
<organism evidence="1 2">
    <name type="scientific">Larinioides sclopetarius</name>
    <dbReference type="NCBI Taxonomy" id="280406"/>
    <lineage>
        <taxon>Eukaryota</taxon>
        <taxon>Metazoa</taxon>
        <taxon>Ecdysozoa</taxon>
        <taxon>Arthropoda</taxon>
        <taxon>Chelicerata</taxon>
        <taxon>Arachnida</taxon>
        <taxon>Araneae</taxon>
        <taxon>Araneomorphae</taxon>
        <taxon>Entelegynae</taxon>
        <taxon>Araneoidea</taxon>
        <taxon>Araneidae</taxon>
        <taxon>Larinioides</taxon>
    </lineage>
</organism>
<dbReference type="AlphaFoldDB" id="A0AAV2BIZ5"/>
<gene>
    <name evidence="1" type="ORF">LARSCL_LOCUS19536</name>
</gene>
<dbReference type="Proteomes" id="UP001497382">
    <property type="component" value="Unassembled WGS sequence"/>
</dbReference>
<protein>
    <submittedName>
        <fullName evidence="1">Uncharacterized protein</fullName>
    </submittedName>
</protein>
<sequence>MKKSPLTRPKFFLFFISNKTLRHQHGIWYKKRVELKKKTENSVRIG</sequence>
<comment type="caution">
    <text evidence="1">The sequence shown here is derived from an EMBL/GenBank/DDBJ whole genome shotgun (WGS) entry which is preliminary data.</text>
</comment>
<accession>A0AAV2BIZ5</accession>